<keyword evidence="8" id="KW-1185">Reference proteome</keyword>
<dbReference type="EC" id="2.3.2.27" evidence="2"/>
<dbReference type="InterPro" id="IPR011990">
    <property type="entry name" value="TPR-like_helical_dom_sf"/>
</dbReference>
<comment type="catalytic activity">
    <reaction evidence="1">
        <text>S-ubiquitinyl-[E2 ubiquitin-conjugating enzyme]-L-cysteine + [acceptor protein]-L-lysine = [E2 ubiquitin-conjugating enzyme]-L-cysteine + N(6)-ubiquitinyl-[acceptor protein]-L-lysine.</text>
        <dbReference type="EC" id="2.3.2.27"/>
    </reaction>
</comment>
<evidence type="ECO:0000256" key="6">
    <source>
        <dbReference type="PROSITE-ProRule" id="PRU00339"/>
    </source>
</evidence>
<organism evidence="7 8">
    <name type="scientific">Maridesulfovibrio salexigens (strain ATCC 14822 / DSM 2638 / NCIMB 8403 / VKM B-1763)</name>
    <name type="common">Desulfovibrio salexigens</name>
    <dbReference type="NCBI Taxonomy" id="526222"/>
    <lineage>
        <taxon>Bacteria</taxon>
        <taxon>Pseudomonadati</taxon>
        <taxon>Thermodesulfobacteriota</taxon>
        <taxon>Desulfovibrionia</taxon>
        <taxon>Desulfovibrionales</taxon>
        <taxon>Desulfovibrionaceae</taxon>
        <taxon>Maridesulfovibrio</taxon>
    </lineage>
</organism>
<dbReference type="GO" id="GO:0005737">
    <property type="term" value="C:cytoplasm"/>
    <property type="evidence" value="ECO:0007669"/>
    <property type="project" value="TreeGrafter"/>
</dbReference>
<dbReference type="GO" id="GO:0051087">
    <property type="term" value="F:protein-folding chaperone binding"/>
    <property type="evidence" value="ECO:0007669"/>
    <property type="project" value="TreeGrafter"/>
</dbReference>
<dbReference type="SMART" id="SM00028">
    <property type="entry name" value="TPR"/>
    <property type="match status" value="2"/>
</dbReference>
<feature type="repeat" description="TPR" evidence="6">
    <location>
        <begin position="164"/>
        <end position="197"/>
    </location>
</feature>
<dbReference type="GO" id="GO:0061630">
    <property type="term" value="F:ubiquitin protein ligase activity"/>
    <property type="evidence" value="ECO:0007669"/>
    <property type="project" value="UniProtKB-EC"/>
</dbReference>
<dbReference type="GO" id="GO:0043161">
    <property type="term" value="P:proteasome-mediated ubiquitin-dependent protein catabolic process"/>
    <property type="evidence" value="ECO:0007669"/>
    <property type="project" value="TreeGrafter"/>
</dbReference>
<dbReference type="GO" id="GO:0071218">
    <property type="term" value="P:cellular response to misfolded protein"/>
    <property type="evidence" value="ECO:0007669"/>
    <property type="project" value="TreeGrafter"/>
</dbReference>
<keyword evidence="4" id="KW-0677">Repeat</keyword>
<dbReference type="PANTHER" id="PTHR46803">
    <property type="entry name" value="E3 UBIQUITIN-PROTEIN LIGASE CHIP"/>
    <property type="match status" value="1"/>
</dbReference>
<dbReference type="GO" id="GO:0000209">
    <property type="term" value="P:protein polyubiquitination"/>
    <property type="evidence" value="ECO:0007669"/>
    <property type="project" value="TreeGrafter"/>
</dbReference>
<reference evidence="7 8" key="1">
    <citation type="submission" date="2009-06" db="EMBL/GenBank/DDBJ databases">
        <title>Complete sequence of Desulfovibrio salexigens DSM 2638.</title>
        <authorList>
            <consortium name="US DOE Joint Genome Institute"/>
            <person name="Lucas S."/>
            <person name="Copeland A."/>
            <person name="Lapidus A."/>
            <person name="Glavina del Rio T."/>
            <person name="Tice H."/>
            <person name="Bruce D."/>
            <person name="Goodwin L."/>
            <person name="Pitluck S."/>
            <person name="Munk A.C."/>
            <person name="Brettin T."/>
            <person name="Detter J.C."/>
            <person name="Han C."/>
            <person name="Tapia R."/>
            <person name="Larimer F."/>
            <person name="Land M."/>
            <person name="Hauser L."/>
            <person name="Kyrpides N."/>
            <person name="Anderson I."/>
            <person name="Wall J.D."/>
            <person name="Arkin A.P."/>
            <person name="Dehal P."/>
            <person name="Chivian D."/>
            <person name="Giles B."/>
            <person name="Hazen T.C."/>
        </authorList>
    </citation>
    <scope>NUCLEOTIDE SEQUENCE [LARGE SCALE GENOMIC DNA]</scope>
    <source>
        <strain evidence="8">ATCC 14822 / DSM 2638 / NCIMB 8403 / VKM B-1763</strain>
    </source>
</reference>
<evidence type="ECO:0000256" key="2">
    <source>
        <dbReference type="ARBA" id="ARBA00012483"/>
    </source>
</evidence>
<dbReference type="Proteomes" id="UP000002601">
    <property type="component" value="Chromosome"/>
</dbReference>
<dbReference type="Gene3D" id="1.25.40.10">
    <property type="entry name" value="Tetratricopeptide repeat domain"/>
    <property type="match status" value="2"/>
</dbReference>
<dbReference type="SUPFAM" id="SSF48452">
    <property type="entry name" value="TPR-like"/>
    <property type="match status" value="1"/>
</dbReference>
<keyword evidence="3" id="KW-0808">Transferase</keyword>
<dbReference type="EMBL" id="CP001649">
    <property type="protein sequence ID" value="ACS78337.1"/>
    <property type="molecule type" value="Genomic_DNA"/>
</dbReference>
<dbReference type="STRING" id="526222.Desal_0270"/>
<name>C6BW93_MARSD</name>
<gene>
    <name evidence="7" type="ordered locus">Desal_0270</name>
</gene>
<dbReference type="PROSITE" id="PS50005">
    <property type="entry name" value="TPR"/>
    <property type="match status" value="2"/>
</dbReference>
<dbReference type="Pfam" id="PF14559">
    <property type="entry name" value="TPR_19"/>
    <property type="match status" value="1"/>
</dbReference>
<protein>
    <recommendedName>
        <fullName evidence="2">RING-type E3 ubiquitin transferase</fullName>
        <ecNumber evidence="2">2.3.2.27</ecNumber>
    </recommendedName>
</protein>
<dbReference type="GO" id="GO:0045862">
    <property type="term" value="P:positive regulation of proteolysis"/>
    <property type="evidence" value="ECO:0007669"/>
    <property type="project" value="TreeGrafter"/>
</dbReference>
<dbReference type="OrthoDB" id="5469953at2"/>
<dbReference type="Pfam" id="PF13432">
    <property type="entry name" value="TPR_16"/>
    <property type="match status" value="1"/>
</dbReference>
<keyword evidence="5" id="KW-0833">Ubl conjugation pathway</keyword>
<dbReference type="AlphaFoldDB" id="C6BW93"/>
<dbReference type="GO" id="GO:0006515">
    <property type="term" value="P:protein quality control for misfolded or incompletely synthesized proteins"/>
    <property type="evidence" value="ECO:0007669"/>
    <property type="project" value="TreeGrafter"/>
</dbReference>
<feature type="repeat" description="TPR" evidence="6">
    <location>
        <begin position="198"/>
        <end position="231"/>
    </location>
</feature>
<evidence type="ECO:0000313" key="8">
    <source>
        <dbReference type="Proteomes" id="UP000002601"/>
    </source>
</evidence>
<dbReference type="eggNOG" id="COG0457">
    <property type="taxonomic scope" value="Bacteria"/>
</dbReference>
<dbReference type="InterPro" id="IPR019734">
    <property type="entry name" value="TPR_rpt"/>
</dbReference>
<dbReference type="PANTHER" id="PTHR46803:SF2">
    <property type="entry name" value="E3 UBIQUITIN-PROTEIN LIGASE CHIP"/>
    <property type="match status" value="1"/>
</dbReference>
<sequence length="247" mass="28504">MSENNKIQDLSGVFSRQRIAKVGTGTTTRRVAQIGYYFVEQMAEDLFQVRPLNSNFVPTGDPEGIDRDALLKDYTPEPEMYHKQVLPNMKELQKTLARADRYRQQGNSFSAEMEYTNAIKVDEMNVRGNFGVGLCLMQRGETERANDVFARLVSMDAPFAPEHKHMFNDFGINLRKSKMIPQAIEYYSKAIALSPEDEHLRYNLARAYFEDEQYDKVREELTKCLELNPDFAEAKKFVAYLDKNKLG</sequence>
<evidence type="ECO:0000256" key="1">
    <source>
        <dbReference type="ARBA" id="ARBA00000900"/>
    </source>
</evidence>
<proteinExistence type="predicted"/>
<dbReference type="HOGENOM" id="CLU_069326_1_0_7"/>
<evidence type="ECO:0000256" key="4">
    <source>
        <dbReference type="ARBA" id="ARBA00022737"/>
    </source>
</evidence>
<dbReference type="RefSeq" id="WP_012765863.1">
    <property type="nucleotide sequence ID" value="NC_012881.1"/>
</dbReference>
<evidence type="ECO:0000256" key="3">
    <source>
        <dbReference type="ARBA" id="ARBA00022679"/>
    </source>
</evidence>
<evidence type="ECO:0000313" key="7">
    <source>
        <dbReference type="EMBL" id="ACS78337.1"/>
    </source>
</evidence>
<dbReference type="KEGG" id="dsa:Desal_0270"/>
<keyword evidence="6" id="KW-0802">TPR repeat</keyword>
<accession>C6BW93</accession>
<evidence type="ECO:0000256" key="5">
    <source>
        <dbReference type="ARBA" id="ARBA00022786"/>
    </source>
</evidence>